<accession>A0ABP6VMU0</accession>
<gene>
    <name evidence="1" type="ORF">GCM10022235_00390</name>
</gene>
<evidence type="ECO:0000313" key="1">
    <source>
        <dbReference type="EMBL" id="GAA3536862.1"/>
    </source>
</evidence>
<comment type="caution">
    <text evidence="1">The sequence shown here is derived from an EMBL/GenBank/DDBJ whole genome shotgun (WGS) entry which is preliminary data.</text>
</comment>
<keyword evidence="2" id="KW-1185">Reference proteome</keyword>
<sequence length="211" mass="22143">MLLLNLSLALSGAVDAGLLEPKVRRKALKLAEASARKARTSSQRGHCLDTVATAIGEAVRSGTIPPDRLAEAVAAHRTAVSLTPGTHPYWPQRTSNLATRIAQAVGTGAASATELLEAIALQRAALDRAPSGHPDRAGSFEDRCEISGRCMPDQLPRHPAWNERGHVCAPHHPLPSGVQAPPWSKRCADDSGDYANDTGACLNTGSSTSPP</sequence>
<evidence type="ECO:0000313" key="2">
    <source>
        <dbReference type="Proteomes" id="UP001501222"/>
    </source>
</evidence>
<dbReference type="Proteomes" id="UP001501222">
    <property type="component" value="Unassembled WGS sequence"/>
</dbReference>
<organism evidence="1 2">
    <name type="scientific">Kribbella ginsengisoli</name>
    <dbReference type="NCBI Taxonomy" id="363865"/>
    <lineage>
        <taxon>Bacteria</taxon>
        <taxon>Bacillati</taxon>
        <taxon>Actinomycetota</taxon>
        <taxon>Actinomycetes</taxon>
        <taxon>Propionibacteriales</taxon>
        <taxon>Kribbellaceae</taxon>
        <taxon>Kribbella</taxon>
    </lineage>
</organism>
<reference evidence="2" key="1">
    <citation type="journal article" date="2019" name="Int. J. Syst. Evol. Microbiol.">
        <title>The Global Catalogue of Microorganisms (GCM) 10K type strain sequencing project: providing services to taxonomists for standard genome sequencing and annotation.</title>
        <authorList>
            <consortium name="The Broad Institute Genomics Platform"/>
            <consortium name="The Broad Institute Genome Sequencing Center for Infectious Disease"/>
            <person name="Wu L."/>
            <person name="Ma J."/>
        </authorList>
    </citation>
    <scope>NUCLEOTIDE SEQUENCE [LARGE SCALE GENOMIC DNA]</scope>
    <source>
        <strain evidence="2">JCM 16928</strain>
    </source>
</reference>
<dbReference type="EMBL" id="BAABAA010000001">
    <property type="protein sequence ID" value="GAA3536862.1"/>
    <property type="molecule type" value="Genomic_DNA"/>
</dbReference>
<evidence type="ECO:0008006" key="3">
    <source>
        <dbReference type="Google" id="ProtNLM"/>
    </source>
</evidence>
<proteinExistence type="predicted"/>
<protein>
    <recommendedName>
        <fullName evidence="3">DUF222 domain-containing protein</fullName>
    </recommendedName>
</protein>
<name>A0ABP6VMU0_9ACTN</name>